<dbReference type="SUPFAM" id="SSF103473">
    <property type="entry name" value="MFS general substrate transporter"/>
    <property type="match status" value="1"/>
</dbReference>
<evidence type="ECO:0000256" key="4">
    <source>
        <dbReference type="ARBA" id="ARBA00022692"/>
    </source>
</evidence>
<accession>A0A5E4WHC6</accession>
<feature type="transmembrane region" description="Helical" evidence="7">
    <location>
        <begin position="184"/>
        <end position="205"/>
    </location>
</feature>
<dbReference type="PROSITE" id="PS50850">
    <property type="entry name" value="MFS"/>
    <property type="match status" value="1"/>
</dbReference>
<dbReference type="GO" id="GO:0016020">
    <property type="term" value="C:membrane"/>
    <property type="evidence" value="ECO:0007669"/>
    <property type="project" value="UniProtKB-SubCell"/>
</dbReference>
<feature type="transmembrane region" description="Helical" evidence="7">
    <location>
        <begin position="151"/>
        <end position="172"/>
    </location>
</feature>
<keyword evidence="3" id="KW-0813">Transport</keyword>
<proteinExistence type="inferred from homology"/>
<evidence type="ECO:0000313" key="10">
    <source>
        <dbReference type="Proteomes" id="UP000406256"/>
    </source>
</evidence>
<feature type="transmembrane region" description="Helical" evidence="7">
    <location>
        <begin position="365"/>
        <end position="384"/>
    </location>
</feature>
<keyword evidence="5 7" id="KW-1133">Transmembrane helix</keyword>
<dbReference type="InterPro" id="IPR020846">
    <property type="entry name" value="MFS_dom"/>
</dbReference>
<dbReference type="InterPro" id="IPR005829">
    <property type="entry name" value="Sugar_transporter_CS"/>
</dbReference>
<comment type="subcellular location">
    <subcellularLocation>
        <location evidence="1">Membrane</location>
        <topology evidence="1">Multi-pass membrane protein</topology>
    </subcellularLocation>
</comment>
<protein>
    <submittedName>
        <fullName evidence="9">MFS transporter</fullName>
    </submittedName>
</protein>
<dbReference type="EMBL" id="CABPSB010000011">
    <property type="protein sequence ID" value="VVE22466.1"/>
    <property type="molecule type" value="Genomic_DNA"/>
</dbReference>
<feature type="transmembrane region" description="Helical" evidence="7">
    <location>
        <begin position="390"/>
        <end position="411"/>
    </location>
</feature>
<keyword evidence="4 7" id="KW-0812">Transmembrane</keyword>
<dbReference type="CDD" id="cd17316">
    <property type="entry name" value="MFS_SV2_like"/>
    <property type="match status" value="1"/>
</dbReference>
<keyword evidence="6 7" id="KW-0472">Membrane</keyword>
<feature type="transmembrane region" description="Helical" evidence="7">
    <location>
        <begin position="301"/>
        <end position="318"/>
    </location>
</feature>
<evidence type="ECO:0000256" key="6">
    <source>
        <dbReference type="ARBA" id="ARBA00023136"/>
    </source>
</evidence>
<feature type="transmembrane region" description="Helical" evidence="7">
    <location>
        <begin position="338"/>
        <end position="358"/>
    </location>
</feature>
<dbReference type="PROSITE" id="PS00217">
    <property type="entry name" value="SUGAR_TRANSPORT_2"/>
    <property type="match status" value="1"/>
</dbReference>
<evidence type="ECO:0000256" key="2">
    <source>
        <dbReference type="ARBA" id="ARBA00010992"/>
    </source>
</evidence>
<sequence>METIRTGAQALAANAAASSAFGLSREAPSPSAAAPTGTAPTIGQLLDALPVGKAHWFAIGIIGVTLFFDMYEIFLVSSIGVALQQTFGISRDTLDFKLLLASAFVGMFFGASVFGSLSDKIGRRNALIFNLTWYSAFSLLGAFSTNATMLVLSRFLTGIGVGAVYPIADSYLSEILPKDRRGRLAAWAYTGSYLAVPFVGFLAFYLNGARVEGVDGWRVMLAIGSLGAVIVLLTKHKLPESPRWLASRGRTSEALRELRRFAAGSQVGLPEHVADSSAGVKALGFGERIALLRRAPYRSRYGMLVVFHLFQAFGYYGFGTLANVVLKSRGYTVTDGTLFMALSFLGYPLGSLLSIPLLKHFERRSLVIFAVMSIAVFGLCFAYAPTNFLIVLFGVATTCASNVFSNAYHVYQAEIFPSEIKSTAVGSTYALSRIVSGALPFLLIPVLVNYGAGVMFGVISLALCIVAITVRWLGPTTMRRSQDELNPR</sequence>
<dbReference type="PANTHER" id="PTHR23511">
    <property type="entry name" value="SYNAPTIC VESICLE GLYCOPROTEIN 2"/>
    <property type="match status" value="1"/>
</dbReference>
<keyword evidence="10" id="KW-1185">Reference proteome</keyword>
<dbReference type="InterPro" id="IPR005828">
    <property type="entry name" value="MFS_sugar_transport-like"/>
</dbReference>
<feature type="transmembrane region" description="Helical" evidence="7">
    <location>
        <begin position="96"/>
        <end position="115"/>
    </location>
</feature>
<evidence type="ECO:0000259" key="8">
    <source>
        <dbReference type="PROSITE" id="PS50850"/>
    </source>
</evidence>
<organism evidence="9 10">
    <name type="scientific">Pandoraea anhela</name>
    <dbReference type="NCBI Taxonomy" id="2508295"/>
    <lineage>
        <taxon>Bacteria</taxon>
        <taxon>Pseudomonadati</taxon>
        <taxon>Pseudomonadota</taxon>
        <taxon>Betaproteobacteria</taxon>
        <taxon>Burkholderiales</taxon>
        <taxon>Burkholderiaceae</taxon>
        <taxon>Pandoraea</taxon>
    </lineage>
</organism>
<evidence type="ECO:0000256" key="5">
    <source>
        <dbReference type="ARBA" id="ARBA00022989"/>
    </source>
</evidence>
<feature type="transmembrane region" description="Helical" evidence="7">
    <location>
        <begin position="217"/>
        <end position="234"/>
    </location>
</feature>
<evidence type="ECO:0000313" key="9">
    <source>
        <dbReference type="EMBL" id="VVE22466.1"/>
    </source>
</evidence>
<feature type="transmembrane region" description="Helical" evidence="7">
    <location>
        <begin position="127"/>
        <end position="145"/>
    </location>
</feature>
<dbReference type="GO" id="GO:0022857">
    <property type="term" value="F:transmembrane transporter activity"/>
    <property type="evidence" value="ECO:0007669"/>
    <property type="project" value="InterPro"/>
</dbReference>
<dbReference type="OrthoDB" id="3252866at2"/>
<feature type="transmembrane region" description="Helical" evidence="7">
    <location>
        <begin position="450"/>
        <end position="473"/>
    </location>
</feature>
<dbReference type="Proteomes" id="UP000406256">
    <property type="component" value="Unassembled WGS sequence"/>
</dbReference>
<dbReference type="AlphaFoldDB" id="A0A5E4WHC6"/>
<dbReference type="RefSeq" id="WP_150669797.1">
    <property type="nucleotide sequence ID" value="NZ_CABPSB010000011.1"/>
</dbReference>
<feature type="transmembrane region" description="Helical" evidence="7">
    <location>
        <begin position="56"/>
        <end position="76"/>
    </location>
</feature>
<comment type="similarity">
    <text evidence="2">Belongs to the major facilitator superfamily. Sugar transporter (TC 2.A.1.1) family.</text>
</comment>
<dbReference type="Pfam" id="PF00083">
    <property type="entry name" value="Sugar_tr"/>
    <property type="match status" value="1"/>
</dbReference>
<evidence type="ECO:0000256" key="1">
    <source>
        <dbReference type="ARBA" id="ARBA00004141"/>
    </source>
</evidence>
<name>A0A5E4WHC6_9BURK</name>
<dbReference type="InterPro" id="IPR036259">
    <property type="entry name" value="MFS_trans_sf"/>
</dbReference>
<feature type="domain" description="Major facilitator superfamily (MFS) profile" evidence="8">
    <location>
        <begin position="58"/>
        <end position="478"/>
    </location>
</feature>
<gene>
    <name evidence="9" type="ORF">PAN31108_03203</name>
</gene>
<evidence type="ECO:0000256" key="3">
    <source>
        <dbReference type="ARBA" id="ARBA00022448"/>
    </source>
</evidence>
<reference evidence="9 10" key="1">
    <citation type="submission" date="2019-08" db="EMBL/GenBank/DDBJ databases">
        <authorList>
            <person name="Peeters C."/>
        </authorList>
    </citation>
    <scope>NUCLEOTIDE SEQUENCE [LARGE SCALE GENOMIC DNA]</scope>
    <source>
        <strain evidence="9 10">LMG 31108</strain>
    </source>
</reference>
<evidence type="ECO:0000256" key="7">
    <source>
        <dbReference type="SAM" id="Phobius"/>
    </source>
</evidence>
<dbReference type="Gene3D" id="1.20.1250.20">
    <property type="entry name" value="MFS general substrate transporter like domains"/>
    <property type="match status" value="1"/>
</dbReference>
<feature type="transmembrane region" description="Helical" evidence="7">
    <location>
        <begin position="423"/>
        <end position="444"/>
    </location>
</feature>